<evidence type="ECO:0000313" key="3">
    <source>
        <dbReference type="EMBL" id="WMV31863.1"/>
    </source>
</evidence>
<dbReference type="AlphaFoldDB" id="A0AAF0R0H0"/>
<dbReference type="SUPFAM" id="SSF52540">
    <property type="entry name" value="P-loop containing nucleoside triphosphate hydrolases"/>
    <property type="match status" value="1"/>
</dbReference>
<dbReference type="InterPro" id="IPR042197">
    <property type="entry name" value="Apaf_helical"/>
</dbReference>
<dbReference type="InterPro" id="IPR027417">
    <property type="entry name" value="P-loop_NTPase"/>
</dbReference>
<keyword evidence="2" id="KW-0611">Plant defense</keyword>
<organism evidence="3 4">
    <name type="scientific">Solanum verrucosum</name>
    <dbReference type="NCBI Taxonomy" id="315347"/>
    <lineage>
        <taxon>Eukaryota</taxon>
        <taxon>Viridiplantae</taxon>
        <taxon>Streptophyta</taxon>
        <taxon>Embryophyta</taxon>
        <taxon>Tracheophyta</taxon>
        <taxon>Spermatophyta</taxon>
        <taxon>Magnoliopsida</taxon>
        <taxon>eudicotyledons</taxon>
        <taxon>Gunneridae</taxon>
        <taxon>Pentapetalae</taxon>
        <taxon>asterids</taxon>
        <taxon>lamiids</taxon>
        <taxon>Solanales</taxon>
        <taxon>Solanaceae</taxon>
        <taxon>Solanoideae</taxon>
        <taxon>Solaneae</taxon>
        <taxon>Solanum</taxon>
    </lineage>
</organism>
<evidence type="ECO:0000256" key="2">
    <source>
        <dbReference type="ARBA" id="ARBA00022821"/>
    </source>
</evidence>
<keyword evidence="1" id="KW-0433">Leucine-rich repeat</keyword>
<dbReference type="PANTHER" id="PTHR36766">
    <property type="entry name" value="PLANT BROAD-SPECTRUM MILDEW RESISTANCE PROTEIN RPW8"/>
    <property type="match status" value="1"/>
</dbReference>
<dbReference type="Proteomes" id="UP001234989">
    <property type="component" value="Chromosome 6"/>
</dbReference>
<dbReference type="GO" id="GO:0006952">
    <property type="term" value="P:defense response"/>
    <property type="evidence" value="ECO:0007669"/>
    <property type="project" value="UniProtKB-KW"/>
</dbReference>
<evidence type="ECO:0000313" key="4">
    <source>
        <dbReference type="Proteomes" id="UP001234989"/>
    </source>
</evidence>
<gene>
    <name evidence="3" type="ORF">MTR67_025248</name>
</gene>
<evidence type="ECO:0008006" key="5">
    <source>
        <dbReference type="Google" id="ProtNLM"/>
    </source>
</evidence>
<protein>
    <recommendedName>
        <fullName evidence="5">NB-ARC domain-containing protein</fullName>
    </recommendedName>
</protein>
<keyword evidence="4" id="KW-1185">Reference proteome</keyword>
<reference evidence="3" key="1">
    <citation type="submission" date="2023-08" db="EMBL/GenBank/DDBJ databases">
        <title>A de novo genome assembly of Solanum verrucosum Schlechtendal, a Mexican diploid species geographically isolated from the other diploid A-genome species in potato relatives.</title>
        <authorList>
            <person name="Hosaka K."/>
        </authorList>
    </citation>
    <scope>NUCLEOTIDE SEQUENCE</scope>
    <source>
        <tissue evidence="3">Young leaves</tissue>
    </source>
</reference>
<dbReference type="PANTHER" id="PTHR36766:SF44">
    <property type="entry name" value="NBS-CODING RESISTANCE GENE ANALOG"/>
    <property type="match status" value="1"/>
</dbReference>
<accession>A0AAF0R0H0</accession>
<dbReference type="GO" id="GO:0043531">
    <property type="term" value="F:ADP binding"/>
    <property type="evidence" value="ECO:0007669"/>
    <property type="project" value="InterPro"/>
</dbReference>
<dbReference type="Gene3D" id="1.10.8.430">
    <property type="entry name" value="Helical domain of apoptotic protease-activating factors"/>
    <property type="match status" value="1"/>
</dbReference>
<evidence type="ECO:0000256" key="1">
    <source>
        <dbReference type="ARBA" id="ARBA00022614"/>
    </source>
</evidence>
<dbReference type="EMBL" id="CP133617">
    <property type="protein sequence ID" value="WMV31863.1"/>
    <property type="molecule type" value="Genomic_DNA"/>
</dbReference>
<name>A0AAF0R0H0_SOLVR</name>
<proteinExistence type="predicted"/>
<sequence>MIREKKVSLHGKFHTDPLDLRFLSPEESWELLEKRAFGKESCPNELLDVGKEIARKCKGFPLVADLIAGVIAGLEKKKTFVA</sequence>